<dbReference type="Pfam" id="PF00626">
    <property type="entry name" value="Gelsolin"/>
    <property type="match status" value="1"/>
</dbReference>
<dbReference type="InterPro" id="IPR006896">
    <property type="entry name" value="Sec23/24_trunk_dom"/>
</dbReference>
<keyword evidence="11" id="KW-1185">Reference proteome</keyword>
<proteinExistence type="inferred from homology"/>
<organism evidence="10 11">
    <name type="scientific">Mortierella isabellina</name>
    <name type="common">Filamentous fungus</name>
    <name type="synonym">Umbelopsis isabellina</name>
    <dbReference type="NCBI Taxonomy" id="91625"/>
    <lineage>
        <taxon>Eukaryota</taxon>
        <taxon>Fungi</taxon>
        <taxon>Fungi incertae sedis</taxon>
        <taxon>Mucoromycota</taxon>
        <taxon>Mucoromycotina</taxon>
        <taxon>Umbelopsidomycetes</taxon>
        <taxon>Umbelopsidales</taxon>
        <taxon>Umbelopsidaceae</taxon>
        <taxon>Umbelopsis</taxon>
    </lineage>
</organism>
<feature type="compositionally biased region" description="Pro residues" evidence="4">
    <location>
        <begin position="1"/>
        <end position="28"/>
    </location>
</feature>
<dbReference type="Pfam" id="PF08033">
    <property type="entry name" value="Sec23_BS"/>
    <property type="match status" value="1"/>
</dbReference>
<dbReference type="SUPFAM" id="SSF53300">
    <property type="entry name" value="vWA-like"/>
    <property type="match status" value="1"/>
</dbReference>
<feature type="domain" description="Zinc finger Sec23/Sec24-type" evidence="6">
    <location>
        <begin position="334"/>
        <end position="372"/>
    </location>
</feature>
<evidence type="ECO:0000259" key="8">
    <source>
        <dbReference type="Pfam" id="PF04815"/>
    </source>
</evidence>
<dbReference type="InterPro" id="IPR050550">
    <property type="entry name" value="SEC23_SEC24_subfamily"/>
</dbReference>
<dbReference type="InterPro" id="IPR006895">
    <property type="entry name" value="Znf_Sec23_Sec24"/>
</dbReference>
<accession>A0A8H7PGY4</accession>
<dbReference type="GO" id="GO:0006886">
    <property type="term" value="P:intracellular protein transport"/>
    <property type="evidence" value="ECO:0007669"/>
    <property type="project" value="InterPro"/>
</dbReference>
<dbReference type="SUPFAM" id="SSF82919">
    <property type="entry name" value="Zn-finger domain of Sec23/24"/>
    <property type="match status" value="1"/>
</dbReference>
<dbReference type="Pfam" id="PF04810">
    <property type="entry name" value="zf-Sec23_Sec24"/>
    <property type="match status" value="1"/>
</dbReference>
<dbReference type="InterPro" id="IPR007123">
    <property type="entry name" value="Gelsolin-like_dom"/>
</dbReference>
<dbReference type="GO" id="GO:0030127">
    <property type="term" value="C:COPII vesicle coat"/>
    <property type="evidence" value="ECO:0007669"/>
    <property type="project" value="InterPro"/>
</dbReference>
<dbReference type="SUPFAM" id="SSF82754">
    <property type="entry name" value="C-terminal, gelsolin-like domain of Sec23/24"/>
    <property type="match status" value="1"/>
</dbReference>
<dbReference type="InterPro" id="IPR036175">
    <property type="entry name" value="Sec23/24_helical_dom_sf"/>
</dbReference>
<dbReference type="InterPro" id="IPR036180">
    <property type="entry name" value="Gelsolin-like_dom_sf"/>
</dbReference>
<keyword evidence="3" id="KW-0653">Protein transport</keyword>
<dbReference type="Pfam" id="PF04811">
    <property type="entry name" value="Sec23_trunk"/>
    <property type="match status" value="1"/>
</dbReference>
<feature type="domain" description="Gelsolin-like" evidence="5">
    <location>
        <begin position="885"/>
        <end position="956"/>
    </location>
</feature>
<dbReference type="SUPFAM" id="SSF81995">
    <property type="entry name" value="beta-sandwich domain of Sec23/24"/>
    <property type="match status" value="1"/>
</dbReference>
<feature type="region of interest" description="Disordered" evidence="4">
    <location>
        <begin position="131"/>
        <end position="239"/>
    </location>
</feature>
<dbReference type="Gene3D" id="3.40.20.10">
    <property type="entry name" value="Severin"/>
    <property type="match status" value="1"/>
</dbReference>
<dbReference type="Gene3D" id="3.40.50.410">
    <property type="entry name" value="von Willebrand factor, type A domain"/>
    <property type="match status" value="1"/>
</dbReference>
<dbReference type="Gene3D" id="2.30.30.380">
    <property type="entry name" value="Zn-finger domain of Sec23/24"/>
    <property type="match status" value="1"/>
</dbReference>
<dbReference type="GO" id="GO:0008270">
    <property type="term" value="F:zinc ion binding"/>
    <property type="evidence" value="ECO:0007669"/>
    <property type="project" value="InterPro"/>
</dbReference>
<evidence type="ECO:0000259" key="9">
    <source>
        <dbReference type="Pfam" id="PF08033"/>
    </source>
</evidence>
<dbReference type="PANTHER" id="PTHR13803:SF4">
    <property type="entry name" value="SECRETORY 24CD, ISOFORM C"/>
    <property type="match status" value="1"/>
</dbReference>
<dbReference type="AlphaFoldDB" id="A0A8H7PGY4"/>
<evidence type="ECO:0000256" key="3">
    <source>
        <dbReference type="ARBA" id="ARBA00022927"/>
    </source>
</evidence>
<dbReference type="GO" id="GO:0070971">
    <property type="term" value="C:endoplasmic reticulum exit site"/>
    <property type="evidence" value="ECO:0007669"/>
    <property type="project" value="TreeGrafter"/>
</dbReference>
<dbReference type="OrthoDB" id="49016at2759"/>
<dbReference type="GO" id="GO:0090110">
    <property type="term" value="P:COPII-coated vesicle cargo loading"/>
    <property type="evidence" value="ECO:0007669"/>
    <property type="project" value="TreeGrafter"/>
</dbReference>
<feature type="compositionally biased region" description="Polar residues" evidence="4">
    <location>
        <begin position="131"/>
        <end position="146"/>
    </location>
</feature>
<evidence type="ECO:0000259" key="7">
    <source>
        <dbReference type="Pfam" id="PF04811"/>
    </source>
</evidence>
<dbReference type="EMBL" id="JAEPQZ010000014">
    <property type="protein sequence ID" value="KAG2173786.1"/>
    <property type="molecule type" value="Genomic_DNA"/>
</dbReference>
<evidence type="ECO:0000259" key="6">
    <source>
        <dbReference type="Pfam" id="PF04810"/>
    </source>
</evidence>
<gene>
    <name evidence="10" type="ORF">INT43_005206</name>
</gene>
<dbReference type="SUPFAM" id="SSF81811">
    <property type="entry name" value="Helical domain of Sec23/24"/>
    <property type="match status" value="1"/>
</dbReference>
<feature type="domain" description="Sec23/Sec24 beta-sandwich" evidence="9">
    <location>
        <begin position="665"/>
        <end position="749"/>
    </location>
</feature>
<dbReference type="InterPro" id="IPR036465">
    <property type="entry name" value="vWFA_dom_sf"/>
</dbReference>
<evidence type="ECO:0000256" key="1">
    <source>
        <dbReference type="ARBA" id="ARBA00008334"/>
    </source>
</evidence>
<dbReference type="Gene3D" id="1.20.120.730">
    <property type="entry name" value="Sec23/Sec24 helical domain"/>
    <property type="match status" value="1"/>
</dbReference>
<sequence length="1019" mass="113431">MSVGNPPPPNNMNPNRPPFRPANSPQPPAQYGGPIPQPRPHVQGQGAAIRPVPNYSGMPRPRPVNAATAPLPQQPGQGRPQYQQAHGPNMMPQQQQQQQLNQNALTAGMQNMNLQPNVAAAAAARQVSFMPSIQSPPVGPLSQQPSHHGRAKRVYPAAPGVTSMAQNGPSPPPNQGAAAPPWPHGIAQQPNQSPVRGSVPQQHMQQPMQQQAQQRPQQQMDPNMIPPSQPRPKVDPDQMPAPVQVREYDQNLHGGKFVGTCDREHIPLSTTDFLAMDQGNCNPRFMRTVTNSIPRNKELADVAALPLGLVVQPLAALSREEDPIQVVDHGPDGPVRCTRCKAYINPWCIFVQGGNRFMCNICGHSSEVPQSYFSNLDVSGRRLDLEQRPELRLGSIEFEVPEAYHSSKQPAPISHIFAIDVSFNAIKSGLTATVCEALRRSLFDIEPHSSLLPDNSRIGIITFDHSVHFYNIHVSMACGPEYQPDCEQAQMMIVGDVADMFVPIQDGMLVNPWDSKDIICELLENIPGMFAQSQRNDSMYTSAVQGGMLGLSVHGGNLHVFQSTMPISGPGALKARDEASLRNTDKEKQLFVPQNDVYKDLAKECVKNSVCVHNYLFPFAYIDVASLSTISSTTGGDTFFYQQFTPADLDRVMYDVTHVLNRYSGFDAVMRIRCTDGLQVMDHYGNFNMTNFTDVELAGIDEDKAIAVSFKHDGKLEAERGVSFQAAILYTTKNGQRRVRIHNLNVPVTEHIADVFRQGDHEATVTFLAKKAMYDELHIPRKEIREKLSELCVKILSAYRANCASSTSPGQLILPEAFKLLPVYTAALLRSKALRGVGQDITSDIRVADMKLIMGQSPRETSIHLYPRIFSLHNTADDFFHGASPKTIRASYERLDPKGAYILDNGDCLYLWLGSKIESSFLQDVFGVADKNEIDIQMANLPSLDNRLSKRLQIFITELRASHPKYLKLRIVRQEMDRIEFEFATNMAEDRNAEVQTYVDYMCVIHRQIQEEVKKTKYY</sequence>
<comment type="similarity">
    <text evidence="1">Belongs to the SEC23/SEC24 family. SEC24 subfamily.</text>
</comment>
<dbReference type="PANTHER" id="PTHR13803">
    <property type="entry name" value="SEC24-RELATED PROTEIN"/>
    <property type="match status" value="1"/>
</dbReference>
<feature type="region of interest" description="Disordered" evidence="4">
    <location>
        <begin position="1"/>
        <end position="108"/>
    </location>
</feature>
<feature type="compositionally biased region" description="Low complexity" evidence="4">
    <location>
        <begin position="70"/>
        <end position="84"/>
    </location>
</feature>
<dbReference type="InterPro" id="IPR036174">
    <property type="entry name" value="Znf_Sec23_Sec24_sf"/>
</dbReference>
<evidence type="ECO:0000256" key="2">
    <source>
        <dbReference type="ARBA" id="ARBA00022448"/>
    </source>
</evidence>
<keyword evidence="2" id="KW-0813">Transport</keyword>
<evidence type="ECO:0000313" key="11">
    <source>
        <dbReference type="Proteomes" id="UP000654370"/>
    </source>
</evidence>
<reference evidence="10" key="1">
    <citation type="submission" date="2020-12" db="EMBL/GenBank/DDBJ databases">
        <title>Metabolic potential, ecology and presence of endohyphal bacteria is reflected in genomic diversity of Mucoromycotina.</title>
        <authorList>
            <person name="Muszewska A."/>
            <person name="Okrasinska A."/>
            <person name="Steczkiewicz K."/>
            <person name="Drgas O."/>
            <person name="Orlowska M."/>
            <person name="Perlinska-Lenart U."/>
            <person name="Aleksandrzak-Piekarczyk T."/>
            <person name="Szatraj K."/>
            <person name="Zielenkiewicz U."/>
            <person name="Pilsyk S."/>
            <person name="Malc E."/>
            <person name="Mieczkowski P."/>
            <person name="Kruszewska J.S."/>
            <person name="Biernat P."/>
            <person name="Pawlowska J."/>
        </authorList>
    </citation>
    <scope>NUCLEOTIDE SEQUENCE</scope>
    <source>
        <strain evidence="10">WA0000067209</strain>
    </source>
</reference>
<dbReference type="InterPro" id="IPR006900">
    <property type="entry name" value="Sec23/24_helical_dom"/>
</dbReference>
<feature type="domain" description="Sec23/Sec24 trunk" evidence="7">
    <location>
        <begin position="410"/>
        <end position="651"/>
    </location>
</feature>
<dbReference type="GO" id="GO:0000149">
    <property type="term" value="F:SNARE binding"/>
    <property type="evidence" value="ECO:0007669"/>
    <property type="project" value="TreeGrafter"/>
</dbReference>
<feature type="compositionally biased region" description="Low complexity" evidence="4">
    <location>
        <begin position="200"/>
        <end position="220"/>
    </location>
</feature>
<feature type="domain" description="Sec23/Sec24 helical" evidence="8">
    <location>
        <begin position="760"/>
        <end position="861"/>
    </location>
</feature>
<dbReference type="InterPro" id="IPR012990">
    <property type="entry name" value="Beta-sandwich_Sec23_24"/>
</dbReference>
<evidence type="ECO:0000256" key="4">
    <source>
        <dbReference type="SAM" id="MobiDB-lite"/>
    </source>
</evidence>
<protein>
    <submittedName>
        <fullName evidence="10">Uncharacterized protein</fullName>
    </submittedName>
</protein>
<comment type="caution">
    <text evidence="10">The sequence shown here is derived from an EMBL/GenBank/DDBJ whole genome shotgun (WGS) entry which is preliminary data.</text>
</comment>
<dbReference type="InterPro" id="IPR029006">
    <property type="entry name" value="ADF-H/Gelsolin-like_dom_sf"/>
</dbReference>
<dbReference type="Gene3D" id="2.60.40.1670">
    <property type="entry name" value="beta-sandwich domain of Sec23/24"/>
    <property type="match status" value="1"/>
</dbReference>
<evidence type="ECO:0000259" key="5">
    <source>
        <dbReference type="Pfam" id="PF00626"/>
    </source>
</evidence>
<evidence type="ECO:0000313" key="10">
    <source>
        <dbReference type="EMBL" id="KAG2173786.1"/>
    </source>
</evidence>
<dbReference type="Proteomes" id="UP000654370">
    <property type="component" value="Unassembled WGS sequence"/>
</dbReference>
<dbReference type="Pfam" id="PF04815">
    <property type="entry name" value="Sec23_helical"/>
    <property type="match status" value="1"/>
</dbReference>
<name>A0A8H7PGY4_MORIS</name>